<dbReference type="AlphaFoldDB" id="A0A1W6MMZ7"/>
<dbReference type="InterPro" id="IPR035386">
    <property type="entry name" value="Arm-DNA-bind_5"/>
</dbReference>
<dbReference type="GO" id="GO:0003677">
    <property type="term" value="F:DNA binding"/>
    <property type="evidence" value="ECO:0007669"/>
    <property type="project" value="UniProtKB-UniRule"/>
</dbReference>
<dbReference type="InterPro" id="IPR044068">
    <property type="entry name" value="CB"/>
</dbReference>
<dbReference type="InterPro" id="IPR011010">
    <property type="entry name" value="DNA_brk_join_enz"/>
</dbReference>
<keyword evidence="3 5" id="KW-0238">DNA-binding</keyword>
<evidence type="ECO:0000256" key="3">
    <source>
        <dbReference type="ARBA" id="ARBA00023125"/>
    </source>
</evidence>
<reference evidence="8 9" key="1">
    <citation type="submission" date="2016-11" db="EMBL/GenBank/DDBJ databases">
        <title>Trade-off between light-utilization and light-protection in marine flavobacteria.</title>
        <authorList>
            <person name="Kumagai Y."/>
        </authorList>
    </citation>
    <scope>NUCLEOTIDE SEQUENCE [LARGE SCALE GENOMIC DNA]</scope>
    <source>
        <strain evidence="8 9">JCM 13191</strain>
    </source>
</reference>
<keyword evidence="4" id="KW-0233">DNA recombination</keyword>
<dbReference type="PANTHER" id="PTHR30349:SF64">
    <property type="entry name" value="PROPHAGE INTEGRASE INTD-RELATED"/>
    <property type="match status" value="1"/>
</dbReference>
<accession>A0A1W6MMZ7</accession>
<keyword evidence="6" id="KW-0175">Coiled coil</keyword>
<keyword evidence="9" id="KW-1185">Reference proteome</keyword>
<dbReference type="InterPro" id="IPR025269">
    <property type="entry name" value="SAM-like_dom"/>
</dbReference>
<dbReference type="OrthoDB" id="1068680at2"/>
<dbReference type="InterPro" id="IPR010998">
    <property type="entry name" value="Integrase_recombinase_N"/>
</dbReference>
<dbReference type="Pfam" id="PF17293">
    <property type="entry name" value="Arm-DNA-bind_5"/>
    <property type="match status" value="1"/>
</dbReference>
<dbReference type="EMBL" id="CP019344">
    <property type="protein sequence ID" value="ARN78970.1"/>
    <property type="molecule type" value="Genomic_DNA"/>
</dbReference>
<evidence type="ECO:0000259" key="7">
    <source>
        <dbReference type="PROSITE" id="PS51900"/>
    </source>
</evidence>
<evidence type="ECO:0000256" key="2">
    <source>
        <dbReference type="ARBA" id="ARBA00022908"/>
    </source>
</evidence>
<evidence type="ECO:0000313" key="9">
    <source>
        <dbReference type="Proteomes" id="UP000193431"/>
    </source>
</evidence>
<evidence type="ECO:0000256" key="5">
    <source>
        <dbReference type="PROSITE-ProRule" id="PRU01248"/>
    </source>
</evidence>
<keyword evidence="2" id="KW-0229">DNA integration</keyword>
<evidence type="ECO:0000313" key="8">
    <source>
        <dbReference type="EMBL" id="ARN78970.1"/>
    </source>
</evidence>
<feature type="domain" description="Core-binding (CB)" evidence="7">
    <location>
        <begin position="103"/>
        <end position="187"/>
    </location>
</feature>
<dbReference type="InterPro" id="IPR013762">
    <property type="entry name" value="Integrase-like_cat_sf"/>
</dbReference>
<gene>
    <name evidence="8" type="ORF">BST97_13765</name>
</gene>
<evidence type="ECO:0000256" key="4">
    <source>
        <dbReference type="ARBA" id="ARBA00023172"/>
    </source>
</evidence>
<dbReference type="STRING" id="331648.BST97_13765"/>
<proteinExistence type="inferred from homology"/>
<dbReference type="GO" id="GO:0015074">
    <property type="term" value="P:DNA integration"/>
    <property type="evidence" value="ECO:0007669"/>
    <property type="project" value="UniProtKB-KW"/>
</dbReference>
<protein>
    <submittedName>
        <fullName evidence="8">Recombinase</fullName>
    </submittedName>
</protein>
<dbReference type="SUPFAM" id="SSF56349">
    <property type="entry name" value="DNA breaking-rejoining enzymes"/>
    <property type="match status" value="1"/>
</dbReference>
<dbReference type="Pfam" id="PF13102">
    <property type="entry name" value="Phage_int_SAM_5"/>
    <property type="match status" value="1"/>
</dbReference>
<dbReference type="PANTHER" id="PTHR30349">
    <property type="entry name" value="PHAGE INTEGRASE-RELATED"/>
    <property type="match status" value="1"/>
</dbReference>
<dbReference type="InterPro" id="IPR002104">
    <property type="entry name" value="Integrase_catalytic"/>
</dbReference>
<dbReference type="InterPro" id="IPR050090">
    <property type="entry name" value="Tyrosine_recombinase_XerCD"/>
</dbReference>
<sequence length="404" mass="47013">MSSNAKIVLRKKPNVKGQYPLAIRITKNRRSTYQYVGHYIDLEEWDEKNLRVKKSNSNADSLNKLLSQQLSDANKALIDLQSEYKDASANQIKKEIYASGNSSTFFELAQEHLDELEVAEKLNRLSTDSALISYIVKYHKSKQLSFQEIDERFLKKLMIYLKVKHSLAETSIMNILVLIRLLFNRAIKLKIVSRELYPFGGDKIKIKFPETTKIGLNIIEVRAIEALDNLTYNEIHTRNVWLFSFNFAGMRVTDVLWTKWSDIYDNRLHYRMNKNSKLLSLKIPDKVLSILDFYRDDKKHATDFVFPELKKANLDDAKDIYNKRKTATKKFNDNLKSIAKKAKIDKKITMHIARHTFGNIAGDSIHPLMLQKLYRHSDLKTTLNYQANFIHKEADDALDSVVNF</sequence>
<dbReference type="Pfam" id="PF00589">
    <property type="entry name" value="Phage_integrase"/>
    <property type="match status" value="1"/>
</dbReference>
<organism evidence="8 9">
    <name type="scientific">Nonlabens spongiae</name>
    <dbReference type="NCBI Taxonomy" id="331648"/>
    <lineage>
        <taxon>Bacteria</taxon>
        <taxon>Pseudomonadati</taxon>
        <taxon>Bacteroidota</taxon>
        <taxon>Flavobacteriia</taxon>
        <taxon>Flavobacteriales</taxon>
        <taxon>Flavobacteriaceae</taxon>
        <taxon>Nonlabens</taxon>
    </lineage>
</organism>
<evidence type="ECO:0000256" key="6">
    <source>
        <dbReference type="SAM" id="Coils"/>
    </source>
</evidence>
<dbReference type="Proteomes" id="UP000193431">
    <property type="component" value="Chromosome"/>
</dbReference>
<dbReference type="Gene3D" id="1.10.150.130">
    <property type="match status" value="1"/>
</dbReference>
<feature type="coiled-coil region" evidence="6">
    <location>
        <begin position="63"/>
        <end position="90"/>
    </location>
</feature>
<dbReference type="GO" id="GO:0006310">
    <property type="term" value="P:DNA recombination"/>
    <property type="evidence" value="ECO:0007669"/>
    <property type="project" value="UniProtKB-KW"/>
</dbReference>
<name>A0A1W6MMZ7_9FLAO</name>
<comment type="similarity">
    <text evidence="1">Belongs to the 'phage' integrase family.</text>
</comment>
<evidence type="ECO:0000256" key="1">
    <source>
        <dbReference type="ARBA" id="ARBA00008857"/>
    </source>
</evidence>
<dbReference type="PROSITE" id="PS51900">
    <property type="entry name" value="CB"/>
    <property type="match status" value="1"/>
</dbReference>
<dbReference type="RefSeq" id="WP_085767770.1">
    <property type="nucleotide sequence ID" value="NZ_CP019344.1"/>
</dbReference>
<dbReference type="Gene3D" id="1.10.443.10">
    <property type="entry name" value="Intergrase catalytic core"/>
    <property type="match status" value="1"/>
</dbReference>